<dbReference type="AlphaFoldDB" id="A0A7C4LK45"/>
<dbReference type="PANTHER" id="PTHR12110:SF41">
    <property type="entry name" value="INOSOSE DEHYDRATASE"/>
    <property type="match status" value="1"/>
</dbReference>
<dbReference type="EMBL" id="DSVQ01000003">
    <property type="protein sequence ID" value="HGT37898.1"/>
    <property type="molecule type" value="Genomic_DNA"/>
</dbReference>
<comment type="caution">
    <text evidence="2">The sequence shown here is derived from an EMBL/GenBank/DDBJ whole genome shotgun (WGS) entry which is preliminary data.</text>
</comment>
<organism evidence="2">
    <name type="scientific">Schlesneria paludicola</name>
    <dbReference type="NCBI Taxonomy" id="360056"/>
    <lineage>
        <taxon>Bacteria</taxon>
        <taxon>Pseudomonadati</taxon>
        <taxon>Planctomycetota</taxon>
        <taxon>Planctomycetia</taxon>
        <taxon>Planctomycetales</taxon>
        <taxon>Planctomycetaceae</taxon>
        <taxon>Schlesneria</taxon>
    </lineage>
</organism>
<proteinExistence type="predicted"/>
<accession>A0A7C4LK45</accession>
<sequence length="303" mass="33529">MTPVLFSVTYAGFWGQHRLGVIPFLEKARALGYPAVELVGKRPHVSPLDHPDAEHLAAIRSAAERLGIEIATVADYNDFTAGRHAPEVPFGEIQLLYVRELCRCARELGASLVRVFSGYYTDLSDHHADWVRCVTALREAAELAADYGVTLGLQNHHDVGLAVGAFADLLDDVDHPHLKAMFDPWSIGLHGADLYTAAKRMAPRMVQTTLADYVRWERYQYQPALINYRTIEPPAVRAVPLGQGCLDLTGFFQGLRDGGFDGYVAYEICSPIRGGGSETNLDAASRHALQEIRRLWQSTHTCT</sequence>
<dbReference type="InterPro" id="IPR013022">
    <property type="entry name" value="Xyl_isomerase-like_TIM-brl"/>
</dbReference>
<evidence type="ECO:0000259" key="1">
    <source>
        <dbReference type="Pfam" id="PF01261"/>
    </source>
</evidence>
<name>A0A7C4LK45_9PLAN</name>
<dbReference type="GO" id="GO:0016853">
    <property type="term" value="F:isomerase activity"/>
    <property type="evidence" value="ECO:0007669"/>
    <property type="project" value="UniProtKB-KW"/>
</dbReference>
<dbReference type="Pfam" id="PF01261">
    <property type="entry name" value="AP_endonuc_2"/>
    <property type="match status" value="1"/>
</dbReference>
<reference evidence="2" key="1">
    <citation type="journal article" date="2020" name="mSystems">
        <title>Genome- and Community-Level Interaction Insights into Carbon Utilization and Element Cycling Functions of Hydrothermarchaeota in Hydrothermal Sediment.</title>
        <authorList>
            <person name="Zhou Z."/>
            <person name="Liu Y."/>
            <person name="Xu W."/>
            <person name="Pan J."/>
            <person name="Luo Z.H."/>
            <person name="Li M."/>
        </authorList>
    </citation>
    <scope>NUCLEOTIDE SEQUENCE [LARGE SCALE GENOMIC DNA]</scope>
    <source>
        <strain evidence="2">SpSt-508</strain>
    </source>
</reference>
<dbReference type="SUPFAM" id="SSF51658">
    <property type="entry name" value="Xylose isomerase-like"/>
    <property type="match status" value="1"/>
</dbReference>
<keyword evidence="2" id="KW-0413">Isomerase</keyword>
<evidence type="ECO:0000313" key="2">
    <source>
        <dbReference type="EMBL" id="HGT37898.1"/>
    </source>
</evidence>
<protein>
    <submittedName>
        <fullName evidence="2">Sugar phosphate isomerase/epimerase</fullName>
    </submittedName>
</protein>
<dbReference type="Gene3D" id="3.20.20.150">
    <property type="entry name" value="Divalent-metal-dependent TIM barrel enzymes"/>
    <property type="match status" value="1"/>
</dbReference>
<dbReference type="InterPro" id="IPR036237">
    <property type="entry name" value="Xyl_isomerase-like_sf"/>
</dbReference>
<dbReference type="PANTHER" id="PTHR12110">
    <property type="entry name" value="HYDROXYPYRUVATE ISOMERASE"/>
    <property type="match status" value="1"/>
</dbReference>
<dbReference type="InterPro" id="IPR050312">
    <property type="entry name" value="IolE/XylAMocC-like"/>
</dbReference>
<feature type="domain" description="Xylose isomerase-like TIM barrel" evidence="1">
    <location>
        <begin position="25"/>
        <end position="284"/>
    </location>
</feature>
<gene>
    <name evidence="2" type="ORF">ENS64_01315</name>
</gene>